<dbReference type="EMBL" id="JAAIVB010000048">
    <property type="protein sequence ID" value="NEX62358.1"/>
    <property type="molecule type" value="Genomic_DNA"/>
</dbReference>
<dbReference type="InterPro" id="IPR006016">
    <property type="entry name" value="UspA"/>
</dbReference>
<dbReference type="Proteomes" id="UP000482155">
    <property type="component" value="Unassembled WGS sequence"/>
</dbReference>
<dbReference type="GO" id="GO:0005524">
    <property type="term" value="F:ATP binding"/>
    <property type="evidence" value="ECO:0007669"/>
    <property type="project" value="UniProtKB-KW"/>
</dbReference>
<dbReference type="PRINTS" id="PR01438">
    <property type="entry name" value="UNVRSLSTRESS"/>
</dbReference>
<keyword evidence="2" id="KW-0547">Nucleotide-binding</keyword>
<evidence type="ECO:0000256" key="2">
    <source>
        <dbReference type="ARBA" id="ARBA00022741"/>
    </source>
</evidence>
<accession>A0A6B3SPB6</accession>
<dbReference type="PANTHER" id="PTHR46268">
    <property type="entry name" value="STRESS RESPONSE PROTEIN NHAX"/>
    <property type="match status" value="1"/>
</dbReference>
<name>A0A6B3SPB6_9BURK</name>
<evidence type="ECO:0000256" key="3">
    <source>
        <dbReference type="ARBA" id="ARBA00022840"/>
    </source>
</evidence>
<keyword evidence="6" id="KW-1185">Reference proteome</keyword>
<evidence type="ECO:0000259" key="4">
    <source>
        <dbReference type="Pfam" id="PF00582"/>
    </source>
</evidence>
<comment type="caution">
    <text evidence="5">The sequence shown here is derived from an EMBL/GenBank/DDBJ whole genome shotgun (WGS) entry which is preliminary data.</text>
</comment>
<dbReference type="PANTHER" id="PTHR46268:SF27">
    <property type="entry name" value="UNIVERSAL STRESS PROTEIN RV2623"/>
    <property type="match status" value="1"/>
</dbReference>
<organism evidence="5 6">
    <name type="scientific">Noviherbaspirillum galbum</name>
    <dbReference type="NCBI Taxonomy" id="2709383"/>
    <lineage>
        <taxon>Bacteria</taxon>
        <taxon>Pseudomonadati</taxon>
        <taxon>Pseudomonadota</taxon>
        <taxon>Betaproteobacteria</taxon>
        <taxon>Burkholderiales</taxon>
        <taxon>Oxalobacteraceae</taxon>
        <taxon>Noviherbaspirillum</taxon>
    </lineage>
</organism>
<protein>
    <submittedName>
        <fullName evidence="5">Universal stress protein</fullName>
    </submittedName>
</protein>
<dbReference type="SUPFAM" id="SSF52402">
    <property type="entry name" value="Adenine nucleotide alpha hydrolases-like"/>
    <property type="match status" value="1"/>
</dbReference>
<dbReference type="AlphaFoldDB" id="A0A6B3SPB6"/>
<evidence type="ECO:0000313" key="5">
    <source>
        <dbReference type="EMBL" id="NEX62358.1"/>
    </source>
</evidence>
<dbReference type="InterPro" id="IPR006015">
    <property type="entry name" value="Universal_stress_UspA"/>
</dbReference>
<dbReference type="InterPro" id="IPR014729">
    <property type="entry name" value="Rossmann-like_a/b/a_fold"/>
</dbReference>
<evidence type="ECO:0000313" key="6">
    <source>
        <dbReference type="Proteomes" id="UP000482155"/>
    </source>
</evidence>
<sequence>MFKRILLPTDGSAFSRQAVAHGVRLAREHGAEVIGLHVLPEPRSDRLEAWMHHDPHFAARRQALFERLADDHLAHVAGCARSESVPWRCTKIPAQDAATAIVEIARASHCDLIHMASHGWNEHGAPMPGGVTLGVLIRSPVPVLIFKPTQADP</sequence>
<comment type="similarity">
    <text evidence="1">Belongs to the universal stress protein A family.</text>
</comment>
<dbReference type="Gene3D" id="3.40.50.620">
    <property type="entry name" value="HUPs"/>
    <property type="match status" value="1"/>
</dbReference>
<evidence type="ECO:0000256" key="1">
    <source>
        <dbReference type="ARBA" id="ARBA00008791"/>
    </source>
</evidence>
<dbReference type="RefSeq" id="WP_163964497.1">
    <property type="nucleotide sequence ID" value="NZ_JAAIVB010000048.1"/>
</dbReference>
<dbReference type="Pfam" id="PF00582">
    <property type="entry name" value="Usp"/>
    <property type="match status" value="1"/>
</dbReference>
<proteinExistence type="inferred from homology"/>
<gene>
    <name evidence="5" type="ORF">G3574_14810</name>
</gene>
<reference evidence="5 6" key="1">
    <citation type="submission" date="2020-02" db="EMBL/GenBank/DDBJ databases">
        <authorList>
            <person name="Kim M.K."/>
        </authorList>
    </citation>
    <scope>NUCLEOTIDE SEQUENCE [LARGE SCALE GENOMIC DNA]</scope>
    <source>
        <strain evidence="5 6">17J57-3</strain>
    </source>
</reference>
<keyword evidence="3" id="KW-0067">ATP-binding</keyword>
<feature type="domain" description="UspA" evidence="4">
    <location>
        <begin position="1"/>
        <end position="147"/>
    </location>
</feature>
<dbReference type="CDD" id="cd00293">
    <property type="entry name" value="USP-like"/>
    <property type="match status" value="1"/>
</dbReference>